<feature type="transmembrane region" description="Helical" evidence="4">
    <location>
        <begin position="270"/>
        <end position="290"/>
    </location>
</feature>
<keyword evidence="6" id="KW-1185">Reference proteome</keyword>
<evidence type="ECO:0000256" key="1">
    <source>
        <dbReference type="ARBA" id="ARBA00004141"/>
    </source>
</evidence>
<feature type="compositionally biased region" description="Polar residues" evidence="3">
    <location>
        <begin position="1"/>
        <end position="10"/>
    </location>
</feature>
<feature type="transmembrane region" description="Helical" evidence="4">
    <location>
        <begin position="238"/>
        <end position="258"/>
    </location>
</feature>
<dbReference type="PANTHER" id="PTHR11360">
    <property type="entry name" value="MONOCARBOXYLATE TRANSPORTER"/>
    <property type="match status" value="1"/>
</dbReference>
<gene>
    <name evidence="5" type="primary">apdF_5</name>
    <name evidence="5" type="ORF">LOC62_07G009611</name>
</gene>
<feature type="transmembrane region" description="Helical" evidence="4">
    <location>
        <begin position="388"/>
        <end position="407"/>
    </location>
</feature>
<organism evidence="5 6">
    <name type="scientific">Vanrija pseudolonga</name>
    <dbReference type="NCBI Taxonomy" id="143232"/>
    <lineage>
        <taxon>Eukaryota</taxon>
        <taxon>Fungi</taxon>
        <taxon>Dikarya</taxon>
        <taxon>Basidiomycota</taxon>
        <taxon>Agaricomycotina</taxon>
        <taxon>Tremellomycetes</taxon>
        <taxon>Trichosporonales</taxon>
        <taxon>Trichosporonaceae</taxon>
        <taxon>Vanrija</taxon>
    </lineage>
</organism>
<dbReference type="GO" id="GO:0016020">
    <property type="term" value="C:membrane"/>
    <property type="evidence" value="ECO:0007669"/>
    <property type="project" value="UniProtKB-SubCell"/>
</dbReference>
<accession>A0AAF0YGT2</accession>
<keyword evidence="4" id="KW-0812">Transmembrane</keyword>
<feature type="compositionally biased region" description="Basic and acidic residues" evidence="3">
    <location>
        <begin position="68"/>
        <end position="85"/>
    </location>
</feature>
<name>A0AAF0YGT2_9TREE</name>
<dbReference type="RefSeq" id="XP_062632148.1">
    <property type="nucleotide sequence ID" value="XM_062776164.1"/>
</dbReference>
<sequence>MSKAPTTNALTRAPSRPLYPDEKALQRSKSRASTTTEFDGQDPLAPYPGGDLDEVDEEDDGHGVAVADKSRREPDPESAKTELKESNSASTAVEEPAAKVVYEKVKLKGWLNLVGAILANMLCFGMTQSFATFQQYYSKNELSHVSGSTISWIGAIQFAFCPMFGCVSGPLFDAGYLRHLILISGFLYVFCLMMASLSTQYYQLLLSHGFGVGLAMGLVFAPSVATLSHHFANTRFRILAYGTQASGSAVAGIFFPAMLNHLLPRYGFAWAMRILGFTVLGFFVVIFFTLSTTVPPRKKIAVLSFSVCKSVHSLTVARPVQNRAYCLYVAGVCLVSLTLFNPLTFGVTYAVHMGVPFETASYAPAINNGVSIIGRIIPLIAAQKVGPINILGVFAIGTGVLQLLWTLAKSTAGIMTYDAVYGIIAGGYAAAINPGAASFAPQTNQSGLYLGMCFFMSSFFWLVGTPISAALIDKNPTYLGASMFGGSVCVLGGISIMLCTIWRRRQLGTPWV</sequence>
<dbReference type="EMBL" id="CP086720">
    <property type="protein sequence ID" value="WOO86122.1"/>
    <property type="molecule type" value="Genomic_DNA"/>
</dbReference>
<feature type="transmembrane region" description="Helical" evidence="4">
    <location>
        <begin position="109"/>
        <end position="130"/>
    </location>
</feature>
<proteinExistence type="inferred from homology"/>
<dbReference type="InterPro" id="IPR036259">
    <property type="entry name" value="MFS_trans_sf"/>
</dbReference>
<dbReference type="SUPFAM" id="SSF103473">
    <property type="entry name" value="MFS general substrate transporter"/>
    <property type="match status" value="1"/>
</dbReference>
<dbReference type="PANTHER" id="PTHR11360:SF234">
    <property type="entry name" value="MFS-TYPE TRANSPORTER DBAD-RELATED"/>
    <property type="match status" value="1"/>
</dbReference>
<feature type="transmembrane region" description="Helical" evidence="4">
    <location>
        <begin position="150"/>
        <end position="172"/>
    </location>
</feature>
<feature type="transmembrane region" description="Helical" evidence="4">
    <location>
        <begin position="362"/>
        <end position="381"/>
    </location>
</feature>
<dbReference type="Gene3D" id="1.20.1250.20">
    <property type="entry name" value="MFS general substrate transporter like domains"/>
    <property type="match status" value="1"/>
</dbReference>
<dbReference type="Pfam" id="PF07690">
    <property type="entry name" value="MFS_1"/>
    <property type="match status" value="1"/>
</dbReference>
<dbReference type="GeneID" id="87812772"/>
<feature type="transmembrane region" description="Helical" evidence="4">
    <location>
        <begin position="205"/>
        <end position="226"/>
    </location>
</feature>
<dbReference type="InterPro" id="IPR050327">
    <property type="entry name" value="Proton-linked_MCT"/>
</dbReference>
<feature type="transmembrane region" description="Helical" evidence="4">
    <location>
        <begin position="325"/>
        <end position="350"/>
    </location>
</feature>
<reference evidence="5" key="1">
    <citation type="submission" date="2023-10" db="EMBL/GenBank/DDBJ databases">
        <authorList>
            <person name="Noh H."/>
        </authorList>
    </citation>
    <scope>NUCLEOTIDE SEQUENCE</scope>
    <source>
        <strain evidence="5">DUCC4014</strain>
    </source>
</reference>
<evidence type="ECO:0000313" key="6">
    <source>
        <dbReference type="Proteomes" id="UP000827549"/>
    </source>
</evidence>
<dbReference type="AlphaFoldDB" id="A0AAF0YGT2"/>
<evidence type="ECO:0000256" key="3">
    <source>
        <dbReference type="SAM" id="MobiDB-lite"/>
    </source>
</evidence>
<protein>
    <submittedName>
        <fullName evidence="5">Aspyridones efflux protein apdF</fullName>
    </submittedName>
</protein>
<comment type="subcellular location">
    <subcellularLocation>
        <location evidence="1">Membrane</location>
        <topology evidence="1">Multi-pass membrane protein</topology>
    </subcellularLocation>
</comment>
<keyword evidence="4" id="KW-0472">Membrane</keyword>
<evidence type="ECO:0000256" key="4">
    <source>
        <dbReference type="SAM" id="Phobius"/>
    </source>
</evidence>
<feature type="compositionally biased region" description="Acidic residues" evidence="3">
    <location>
        <begin position="51"/>
        <end position="60"/>
    </location>
</feature>
<dbReference type="InterPro" id="IPR011701">
    <property type="entry name" value="MFS"/>
</dbReference>
<evidence type="ECO:0000256" key="2">
    <source>
        <dbReference type="ARBA" id="ARBA00006727"/>
    </source>
</evidence>
<evidence type="ECO:0000313" key="5">
    <source>
        <dbReference type="EMBL" id="WOO86122.1"/>
    </source>
</evidence>
<feature type="transmembrane region" description="Helical" evidence="4">
    <location>
        <begin position="478"/>
        <end position="502"/>
    </location>
</feature>
<dbReference type="GO" id="GO:0022857">
    <property type="term" value="F:transmembrane transporter activity"/>
    <property type="evidence" value="ECO:0007669"/>
    <property type="project" value="InterPro"/>
</dbReference>
<feature type="region of interest" description="Disordered" evidence="3">
    <location>
        <begin position="1"/>
        <end position="90"/>
    </location>
</feature>
<dbReference type="Proteomes" id="UP000827549">
    <property type="component" value="Chromosome 7"/>
</dbReference>
<comment type="similarity">
    <text evidence="2">Belongs to the major facilitator superfamily. Monocarboxylate porter (TC 2.A.1.13) family.</text>
</comment>
<feature type="transmembrane region" description="Helical" evidence="4">
    <location>
        <begin position="179"/>
        <end position="199"/>
    </location>
</feature>
<feature type="transmembrane region" description="Helical" evidence="4">
    <location>
        <begin position="419"/>
        <end position="440"/>
    </location>
</feature>
<feature type="transmembrane region" description="Helical" evidence="4">
    <location>
        <begin position="447"/>
        <end position="472"/>
    </location>
</feature>
<keyword evidence="4" id="KW-1133">Transmembrane helix</keyword>